<dbReference type="PROSITE" id="PS00606">
    <property type="entry name" value="KS3_1"/>
    <property type="match status" value="1"/>
</dbReference>
<evidence type="ECO:0000256" key="3">
    <source>
        <dbReference type="ARBA" id="ARBA00022679"/>
    </source>
</evidence>
<dbReference type="InterPro" id="IPR014031">
    <property type="entry name" value="Ketoacyl_synth_C"/>
</dbReference>
<dbReference type="InterPro" id="IPR020843">
    <property type="entry name" value="ER"/>
</dbReference>
<dbReference type="InterPro" id="IPR057326">
    <property type="entry name" value="KR_dom"/>
</dbReference>
<gene>
    <name evidence="7" type="ORF">Cfor_10091</name>
</gene>
<dbReference type="InterPro" id="IPR042104">
    <property type="entry name" value="PKS_dehydratase_sf"/>
</dbReference>
<dbReference type="GO" id="GO:0004315">
    <property type="term" value="F:3-oxoacyl-[acyl-carrier-protein] synthase activity"/>
    <property type="evidence" value="ECO:0007669"/>
    <property type="project" value="InterPro"/>
</dbReference>
<dbReference type="EMBL" id="BLKM01000164">
    <property type="protein sequence ID" value="GFG29646.1"/>
    <property type="molecule type" value="Genomic_DNA"/>
</dbReference>
<dbReference type="Gene3D" id="3.40.50.720">
    <property type="entry name" value="NAD(P)-binding Rossmann-like Domain"/>
    <property type="match status" value="1"/>
</dbReference>
<dbReference type="CDD" id="cd05195">
    <property type="entry name" value="enoyl_red"/>
    <property type="match status" value="1"/>
</dbReference>
<dbReference type="InterPro" id="IPR050091">
    <property type="entry name" value="PKS_NRPS_Biosynth_Enz"/>
</dbReference>
<feature type="domain" description="PKS/mFAS DH" evidence="6">
    <location>
        <begin position="861"/>
        <end position="1120"/>
    </location>
</feature>
<dbReference type="InterPro" id="IPR014030">
    <property type="entry name" value="Ketoacyl_synth_N"/>
</dbReference>
<dbReference type="FunCoup" id="A0A6L2PBC2">
    <property type="interactions" value="47"/>
</dbReference>
<dbReference type="InterPro" id="IPR011032">
    <property type="entry name" value="GroES-like_sf"/>
</dbReference>
<evidence type="ECO:0000313" key="8">
    <source>
        <dbReference type="Proteomes" id="UP000502823"/>
    </source>
</evidence>
<feature type="active site" description="Proton acceptor; for dehydratase activity" evidence="4">
    <location>
        <position position="893"/>
    </location>
</feature>
<dbReference type="SUPFAM" id="SSF51735">
    <property type="entry name" value="NAD(P)-binding Rossmann-fold domains"/>
    <property type="match status" value="2"/>
</dbReference>
<dbReference type="InterPro" id="IPR049552">
    <property type="entry name" value="PKS_DH_N"/>
</dbReference>
<dbReference type="InterPro" id="IPR049900">
    <property type="entry name" value="PKS_mFAS_DH"/>
</dbReference>
<dbReference type="Pfam" id="PF21089">
    <property type="entry name" value="PKS_DH_N"/>
    <property type="match status" value="1"/>
</dbReference>
<name>A0A6L2PBC2_COPFO</name>
<dbReference type="InterPro" id="IPR016039">
    <property type="entry name" value="Thiolase-like"/>
</dbReference>
<feature type="region of interest" description="C-terminal hotdog fold" evidence="4">
    <location>
        <begin position="997"/>
        <end position="1120"/>
    </location>
</feature>
<dbReference type="SUPFAM" id="SSF50129">
    <property type="entry name" value="GroES-like"/>
    <property type="match status" value="1"/>
</dbReference>
<keyword evidence="8" id="KW-1185">Reference proteome</keyword>
<dbReference type="PANTHER" id="PTHR43775">
    <property type="entry name" value="FATTY ACID SYNTHASE"/>
    <property type="match status" value="1"/>
</dbReference>
<dbReference type="InterPro" id="IPR016035">
    <property type="entry name" value="Acyl_Trfase/lysoPLipase"/>
</dbReference>
<proteinExistence type="predicted"/>
<dbReference type="SMART" id="SM00826">
    <property type="entry name" value="PKS_DH"/>
    <property type="match status" value="1"/>
</dbReference>
<dbReference type="SUPFAM" id="SSF53901">
    <property type="entry name" value="Thiolase-like"/>
    <property type="match status" value="1"/>
</dbReference>
<dbReference type="Gene3D" id="3.40.47.10">
    <property type="match status" value="1"/>
</dbReference>
<dbReference type="Pfam" id="PF13602">
    <property type="entry name" value="ADH_zinc_N_2"/>
    <property type="match status" value="1"/>
</dbReference>
<dbReference type="SMART" id="SM00829">
    <property type="entry name" value="PKS_ER"/>
    <property type="match status" value="1"/>
</dbReference>
<dbReference type="InterPro" id="IPR020841">
    <property type="entry name" value="PKS_Beta-ketoAc_synthase_dom"/>
</dbReference>
<sequence>MPVSTSARLQPGLSSPHEDVVISGVAGYFPESENVYQLRNNLFNKVHMVTVDDRRWKFDHPKLPKHMGKVPNVSKFDASFFGIGYKQAHIMDPQCRLLMERTYEAIVDAGINPQLLKGQRTGVFVGASLSDAKKVWLFNNPQESGYGLTGCLPSMYANQISYWLGVTGPSYAVDVACSSSSYAFEQAFRCIRNGDCDSAIVGGCRLCLHPYICLECAYLGVLGTQGVSRVFDNDADGYVTSEAICVVFLQKSCDAKRVYATVLNAKTNVDGYKDKGILHPSADMHKVLLEQCYHECGADTNLLEYVEAHATGTKVGDVEELKAITLAFCKDRKTPLLIGSVKSNMGHTEPVSGLCGVTKVIIAMETGFIPPNLHYKNPREGVESLVNGQLKVVTEKVPWTGSLAGINSLGFGGTNAHIVLQHNGKNKVNGGAPADLIPRLVLASGRTEEAVNVILKDFESRPVDAEYVRLIHDLQSTEIIGHKYRGYTLLTQGGRDLRSTKHYCGSKRPVWFVFTGVGSQWPRMGKSLLKFPVFTSAIEKCQEALKPHCVDVISIITSDDPRIFNNIMNCFVGIVACQIGLVDIMQAVGIEPDGIVGLSLGDLACGYISGCFSAEQVILAAYYCGRAGLESEFIKVSMAVIGLGAQQAKKLCPPDTEVTYCIGHNFCILSGPAESMKNFVETLQEQGLFAMEVKCGNFAYHSKYVSSAGPLLLKYLKQVIPYPQPLSHHWVSCAMPQSEWNPPLVTQLSAEYLANNLLNVVHFEDASQHIPVNAIAIEIAPHGLLQTVLENSLNKGITNITLTHCDHPECTEWLLTALGKLYQLGLQPQLANLYPLVQYPVSRGTPMISPLVRWEHSEDWYVMYPTIEPKVKSGERLVTICLQDESMEYLSGHIIDGTNLFPAAGYIELVWKSIGLMFGQTYTDVPIVFEDVRFHRATTIPKEGILQFTVAVQKGSGKFEVAEENASVVTGLVRVPTDVSLEMVTLNTPKPLINDTLLELSSQDIYKELRLRGYEYQGLFRSLVCADFCGQRGKVYWRENWVTFLDSLLQMKFLDSLSRDLLVPITLQKLTIDTTRHTAEVQKLGAKNEDFVVPVCMNQELDIIQSAGVEVRGLETGAIVQHKCKRKPVLEKYAFTPYVEPANLDLHTTLRVCIQITLENERGGLVKVVEMHNQGTTPLAPTIALILADNPLSKAKPYIRVLAKASDLSGMDLDRTGLEVEEHELEEEAGCTVVIASNILLHRELLETAASTLADGGCILAREKVDTETTLINGLRLSIVFEKTLKNEKLLLLRKTVTVERPAVIHVTAPPFDVNLLLYQQQLNKDLVMNIYSDGRWGSYRHFPLDSPATVTARHAWAKVVTPGDLSSFKWLQGNLNPDSIHTEPNEELVHVYYSALNFRDVMTATGQVTLKCSKRRLNMGPIEGMEFSGRNQKGHRVMGLMDSGSLSTMVLADKNMMWNVPDHWTLEDAATVPMGYGTAYYALVIIGRMKKGESVLIHTGSGSVGQAAVNICLHAGCTVYTTVATEEKGDFIKMQFPQLTDHNIGCCQDTSFEQLVMSETNGRGVDLILNTLCAEKLQASVRCLAPQGRFLEIGRFDFASNTFGMKVFLKETSFHGVMIDKLFSASTELKKQLHDIVTEGILSGVVRPLHRTVFADTEVEQAFRYMAAGKHTGKVLVQIRPEEDSNIIVPVPWLMHVHPQYFCNPRYTYVIAGGLGGFGLELADWLVLRGARKLVLSSRSGVRTGYQSLRIRLWRSYGATVVISLADITTESGVTELLSDANRLGQVEAIFNLAMVLQDRLLENQTEADFITSAGPKALAARHLDMLSRHMCPCLRHFVVFSSVVSGHGNAGQTNYGMNNSIMERICEARTRDGLSGLAVQWGPVGDVGIMAQQEEEQPKLQT</sequence>
<feature type="non-terminal residue" evidence="7">
    <location>
        <position position="1904"/>
    </location>
</feature>
<dbReference type="InterPro" id="IPR032821">
    <property type="entry name" value="PKS_assoc"/>
</dbReference>
<dbReference type="Gene3D" id="3.30.70.3290">
    <property type="match status" value="1"/>
</dbReference>
<feature type="region of interest" description="N-terminal hotdog fold" evidence="4">
    <location>
        <begin position="861"/>
        <end position="982"/>
    </location>
</feature>
<dbReference type="PROSITE" id="PS52004">
    <property type="entry name" value="KS3_2"/>
    <property type="match status" value="1"/>
</dbReference>
<dbReference type="Gene3D" id="3.90.180.10">
    <property type="entry name" value="Medium-chain alcohol dehydrogenases, catalytic domain"/>
    <property type="match status" value="1"/>
</dbReference>
<dbReference type="Gene3D" id="3.40.366.10">
    <property type="entry name" value="Malonyl-Coenzyme A Acyl Carrier Protein, domain 2"/>
    <property type="match status" value="1"/>
</dbReference>
<reference evidence="8" key="1">
    <citation type="submission" date="2020-01" db="EMBL/GenBank/DDBJ databases">
        <title>Draft genome sequence of the Termite Coptotermes fromosanus.</title>
        <authorList>
            <person name="Itakura S."/>
            <person name="Yosikawa Y."/>
            <person name="Umezawa K."/>
        </authorList>
    </citation>
    <scope>NUCLEOTIDE SEQUENCE [LARGE SCALE GENOMIC DNA]</scope>
</reference>
<dbReference type="InterPro" id="IPR036291">
    <property type="entry name" value="NAD(P)-bd_dom_sf"/>
</dbReference>
<dbReference type="Pfam" id="PF02801">
    <property type="entry name" value="Ketoacyl-synt_C"/>
    <property type="match status" value="1"/>
</dbReference>
<dbReference type="InterPro" id="IPR001227">
    <property type="entry name" value="Ac_transferase_dom_sf"/>
</dbReference>
<keyword evidence="1" id="KW-0596">Phosphopantetheine</keyword>
<evidence type="ECO:0000256" key="2">
    <source>
        <dbReference type="ARBA" id="ARBA00022553"/>
    </source>
</evidence>
<evidence type="ECO:0000256" key="4">
    <source>
        <dbReference type="PROSITE-ProRule" id="PRU01363"/>
    </source>
</evidence>
<organism evidence="7 8">
    <name type="scientific">Coptotermes formosanus</name>
    <name type="common">Formosan subterranean termite</name>
    <dbReference type="NCBI Taxonomy" id="36987"/>
    <lineage>
        <taxon>Eukaryota</taxon>
        <taxon>Metazoa</taxon>
        <taxon>Ecdysozoa</taxon>
        <taxon>Arthropoda</taxon>
        <taxon>Hexapoda</taxon>
        <taxon>Insecta</taxon>
        <taxon>Pterygota</taxon>
        <taxon>Neoptera</taxon>
        <taxon>Polyneoptera</taxon>
        <taxon>Dictyoptera</taxon>
        <taxon>Blattodea</taxon>
        <taxon>Blattoidea</taxon>
        <taxon>Termitoidae</taxon>
        <taxon>Rhinotermitidae</taxon>
        <taxon>Coptotermes</taxon>
    </lineage>
</organism>
<dbReference type="PANTHER" id="PTHR43775:SF23">
    <property type="entry name" value="FATTY ACID SYNTHASE 3"/>
    <property type="match status" value="1"/>
</dbReference>
<dbReference type="GO" id="GO:0016491">
    <property type="term" value="F:oxidoreductase activity"/>
    <property type="evidence" value="ECO:0007669"/>
    <property type="project" value="InterPro"/>
</dbReference>
<dbReference type="SMART" id="SM00827">
    <property type="entry name" value="PKS_AT"/>
    <property type="match status" value="1"/>
</dbReference>
<feature type="active site" description="Proton donor; for dehydratase activity" evidence="4">
    <location>
        <position position="1046"/>
    </location>
</feature>
<accession>A0A6L2PBC2</accession>
<dbReference type="InterPro" id="IPR020807">
    <property type="entry name" value="PKS_DH"/>
</dbReference>
<evidence type="ECO:0000256" key="1">
    <source>
        <dbReference type="ARBA" id="ARBA00022450"/>
    </source>
</evidence>
<dbReference type="SMART" id="SM00822">
    <property type="entry name" value="PKS_KR"/>
    <property type="match status" value="1"/>
</dbReference>
<protein>
    <submittedName>
        <fullName evidence="7">Uncharacterized protein</fullName>
    </submittedName>
</protein>
<dbReference type="GO" id="GO:0006633">
    <property type="term" value="P:fatty acid biosynthetic process"/>
    <property type="evidence" value="ECO:0007669"/>
    <property type="project" value="InterPro"/>
</dbReference>
<dbReference type="InterPro" id="IPR049391">
    <property type="entry name" value="FAS_pseudo-KR"/>
</dbReference>
<dbReference type="Proteomes" id="UP000502823">
    <property type="component" value="Unassembled WGS sequence"/>
</dbReference>
<dbReference type="InterPro" id="IPR014043">
    <property type="entry name" value="Acyl_transferase_dom"/>
</dbReference>
<keyword evidence="3" id="KW-0808">Transferase</keyword>
<dbReference type="InterPro" id="IPR013968">
    <property type="entry name" value="PKS_KR"/>
</dbReference>
<dbReference type="Pfam" id="PF08659">
    <property type="entry name" value="KR"/>
    <property type="match status" value="1"/>
</dbReference>
<dbReference type="Pfam" id="PF00698">
    <property type="entry name" value="Acyl_transf_1"/>
    <property type="match status" value="1"/>
</dbReference>
<dbReference type="OrthoDB" id="329835at2759"/>
<feature type="domain" description="Ketosynthase family 3 (KS3)" evidence="5">
    <location>
        <begin position="17"/>
        <end position="422"/>
    </location>
</feature>
<dbReference type="GO" id="GO:0004312">
    <property type="term" value="F:fatty acid synthase activity"/>
    <property type="evidence" value="ECO:0007669"/>
    <property type="project" value="TreeGrafter"/>
</dbReference>
<evidence type="ECO:0000259" key="5">
    <source>
        <dbReference type="PROSITE" id="PS52004"/>
    </source>
</evidence>
<dbReference type="Pfam" id="PF00109">
    <property type="entry name" value="ketoacyl-synt"/>
    <property type="match status" value="1"/>
</dbReference>
<dbReference type="InterPro" id="IPR018201">
    <property type="entry name" value="Ketoacyl_synth_AS"/>
</dbReference>
<comment type="caution">
    <text evidence="7">The sequence shown here is derived from an EMBL/GenBank/DDBJ whole genome shotgun (WGS) entry which is preliminary data.</text>
</comment>
<evidence type="ECO:0000259" key="6">
    <source>
        <dbReference type="PROSITE" id="PS52019"/>
    </source>
</evidence>
<dbReference type="SMART" id="SM00825">
    <property type="entry name" value="PKS_KS"/>
    <property type="match status" value="1"/>
</dbReference>
<dbReference type="SUPFAM" id="SSF52151">
    <property type="entry name" value="FabD/lysophospholipase-like"/>
    <property type="match status" value="1"/>
</dbReference>
<dbReference type="PROSITE" id="PS52019">
    <property type="entry name" value="PKS_MFAS_DH"/>
    <property type="match status" value="1"/>
</dbReference>
<dbReference type="Gene3D" id="3.10.129.110">
    <property type="entry name" value="Polyketide synthase dehydratase"/>
    <property type="match status" value="1"/>
</dbReference>
<keyword evidence="2" id="KW-0597">Phosphoprotein</keyword>
<dbReference type="Pfam" id="PF16197">
    <property type="entry name" value="KAsynt_C_assoc"/>
    <property type="match status" value="1"/>
</dbReference>
<dbReference type="InParanoid" id="A0A6L2PBC2"/>
<dbReference type="CDD" id="cd00833">
    <property type="entry name" value="PKS"/>
    <property type="match status" value="1"/>
</dbReference>
<dbReference type="Pfam" id="PF21149">
    <property type="entry name" value="FAS_pseudo-KR"/>
    <property type="match status" value="1"/>
</dbReference>
<evidence type="ECO:0000313" key="7">
    <source>
        <dbReference type="EMBL" id="GFG29646.1"/>
    </source>
</evidence>